<reference evidence="17 18" key="1">
    <citation type="submission" date="2022-03" db="EMBL/GenBank/DDBJ databases">
        <title>Isotopic signatures of nitrous oxide derived from detoxification processes.</title>
        <authorList>
            <person name="Behrendt U."/>
            <person name="Buchen C."/>
            <person name="Well R."/>
            <person name="Ulrich A."/>
            <person name="Rohe L."/>
            <person name="Kolb S."/>
            <person name="Schloter M."/>
            <person name="Horn M.A."/>
            <person name="Augustin J."/>
        </authorList>
    </citation>
    <scope>NUCLEOTIDE SEQUENCE [LARGE SCALE GENOMIC DNA]</scope>
    <source>
        <strain evidence="17 18">S4-C24</strain>
    </source>
</reference>
<protein>
    <recommendedName>
        <fullName evidence="4 14">Corrinoid adenosyltransferase</fullName>
        <ecNumber evidence="3 14">2.5.1.17</ecNumber>
    </recommendedName>
    <alternativeName>
        <fullName evidence="9 14">Cob(II)alamin adenosyltransferase</fullName>
    </alternativeName>
    <alternativeName>
        <fullName evidence="11 14">Cob(II)yrinic acid a,c-diamide adenosyltransferase</fullName>
    </alternativeName>
    <alternativeName>
        <fullName evidence="10 14">Cobinamide/cobalamin adenosyltransferase</fullName>
    </alternativeName>
</protein>
<keyword evidence="5 14" id="KW-0169">Cobalamin biosynthesis</keyword>
<dbReference type="PANTHER" id="PTHR12213">
    <property type="entry name" value="CORRINOID ADENOSYLTRANSFERASE"/>
    <property type="match status" value="1"/>
</dbReference>
<dbReference type="InterPro" id="IPR036451">
    <property type="entry name" value="CblAdoTrfase-like_sf"/>
</dbReference>
<dbReference type="Proteomes" id="UP000829069">
    <property type="component" value="Chromosome"/>
</dbReference>
<keyword evidence="8 14" id="KW-0067">ATP-binding</keyword>
<comment type="similarity">
    <text evidence="2 14">Belongs to the Cob(I)alamin adenosyltransferase family.</text>
</comment>
<organism evidence="17 18">
    <name type="scientific">Arthrobacter sulfonylureivorans</name>
    <dbReference type="NCBI Taxonomy" id="2486855"/>
    <lineage>
        <taxon>Bacteria</taxon>
        <taxon>Bacillati</taxon>
        <taxon>Actinomycetota</taxon>
        <taxon>Actinomycetes</taxon>
        <taxon>Micrococcales</taxon>
        <taxon>Micrococcaceae</taxon>
        <taxon>Arthrobacter</taxon>
    </lineage>
</organism>
<gene>
    <name evidence="17" type="ORF">MNQ99_02525</name>
</gene>
<dbReference type="Gene3D" id="1.20.1200.10">
    <property type="entry name" value="Cobalamin adenosyltransferase-like"/>
    <property type="match status" value="1"/>
</dbReference>
<name>A0ABY3WCZ3_9MICC</name>
<dbReference type="NCBIfam" id="TIGR00636">
    <property type="entry name" value="PduO_Nterm"/>
    <property type="match status" value="1"/>
</dbReference>
<evidence type="ECO:0000313" key="18">
    <source>
        <dbReference type="Proteomes" id="UP000829069"/>
    </source>
</evidence>
<dbReference type="RefSeq" id="WP_241914314.1">
    <property type="nucleotide sequence ID" value="NZ_CP093326.1"/>
</dbReference>
<evidence type="ECO:0000256" key="4">
    <source>
        <dbReference type="ARBA" id="ARBA00020963"/>
    </source>
</evidence>
<feature type="region of interest" description="Disordered" evidence="15">
    <location>
        <begin position="1"/>
        <end position="24"/>
    </location>
</feature>
<dbReference type="PANTHER" id="PTHR12213:SF0">
    <property type="entry name" value="CORRINOID ADENOSYLTRANSFERASE MMAB"/>
    <property type="match status" value="1"/>
</dbReference>
<evidence type="ECO:0000256" key="2">
    <source>
        <dbReference type="ARBA" id="ARBA00007487"/>
    </source>
</evidence>
<evidence type="ECO:0000256" key="15">
    <source>
        <dbReference type="SAM" id="MobiDB-lite"/>
    </source>
</evidence>
<evidence type="ECO:0000256" key="6">
    <source>
        <dbReference type="ARBA" id="ARBA00022679"/>
    </source>
</evidence>
<evidence type="ECO:0000259" key="16">
    <source>
        <dbReference type="Pfam" id="PF01923"/>
    </source>
</evidence>
<evidence type="ECO:0000256" key="3">
    <source>
        <dbReference type="ARBA" id="ARBA00012454"/>
    </source>
</evidence>
<evidence type="ECO:0000256" key="5">
    <source>
        <dbReference type="ARBA" id="ARBA00022573"/>
    </source>
</evidence>
<evidence type="ECO:0000256" key="9">
    <source>
        <dbReference type="ARBA" id="ARBA00031529"/>
    </source>
</evidence>
<evidence type="ECO:0000256" key="8">
    <source>
        <dbReference type="ARBA" id="ARBA00022840"/>
    </source>
</evidence>
<proteinExistence type="inferred from homology"/>
<feature type="domain" description="Cobalamin adenosyltransferase-like" evidence="16">
    <location>
        <begin position="19"/>
        <end position="180"/>
    </location>
</feature>
<evidence type="ECO:0000256" key="13">
    <source>
        <dbReference type="ARBA" id="ARBA00048692"/>
    </source>
</evidence>
<accession>A0ABY3WCZ3</accession>
<comment type="pathway">
    <text evidence="1 14">Cofactor biosynthesis; adenosylcobalamin biosynthesis; adenosylcobalamin from cob(II)yrinate a,c-diamide: step 2/7.</text>
</comment>
<evidence type="ECO:0000256" key="14">
    <source>
        <dbReference type="RuleBase" id="RU366026"/>
    </source>
</evidence>
<evidence type="ECO:0000256" key="11">
    <source>
        <dbReference type="ARBA" id="ARBA00033354"/>
    </source>
</evidence>
<evidence type="ECO:0000256" key="7">
    <source>
        <dbReference type="ARBA" id="ARBA00022741"/>
    </source>
</evidence>
<dbReference type="EC" id="2.5.1.17" evidence="3 14"/>
<dbReference type="EMBL" id="CP093326">
    <property type="protein sequence ID" value="UNK46261.1"/>
    <property type="molecule type" value="Genomic_DNA"/>
</dbReference>
<evidence type="ECO:0000256" key="10">
    <source>
        <dbReference type="ARBA" id="ARBA00033334"/>
    </source>
</evidence>
<dbReference type="InterPro" id="IPR016030">
    <property type="entry name" value="CblAdoTrfase-like"/>
</dbReference>
<dbReference type="InterPro" id="IPR029499">
    <property type="entry name" value="PduO-typ"/>
</dbReference>
<evidence type="ECO:0000256" key="12">
    <source>
        <dbReference type="ARBA" id="ARBA00048555"/>
    </source>
</evidence>
<dbReference type="Pfam" id="PF01923">
    <property type="entry name" value="Cob_adeno_trans"/>
    <property type="match status" value="1"/>
</dbReference>
<sequence>MNERGEFAADNQAEPDHYGDSGRTLFGSHGEVSKNDLRVIGHAEVDAANAAVAVAMAGGGLPPEVNAMLVSVQNDLFDLMADLQVPYPSDLPVDARIIPEHAERLERAMEHFRQEAGDLSGMLLPGGTLSAALLYQARTAVRRAERTVWAALDEHGDVVNRETAVYLNRLSGLLFVMGRAANAEHGDVMWVPESSVRGVLEDQAGTD</sequence>
<evidence type="ECO:0000256" key="1">
    <source>
        <dbReference type="ARBA" id="ARBA00005121"/>
    </source>
</evidence>
<dbReference type="GO" id="GO:0008817">
    <property type="term" value="F:corrinoid adenosyltransferase activity"/>
    <property type="evidence" value="ECO:0007669"/>
    <property type="project" value="UniProtKB-EC"/>
</dbReference>
<evidence type="ECO:0000313" key="17">
    <source>
        <dbReference type="EMBL" id="UNK46261.1"/>
    </source>
</evidence>
<keyword evidence="7 14" id="KW-0547">Nucleotide-binding</keyword>
<dbReference type="SUPFAM" id="SSF89028">
    <property type="entry name" value="Cobalamin adenosyltransferase-like"/>
    <property type="match status" value="1"/>
</dbReference>
<comment type="catalytic activity">
    <reaction evidence="13 14">
        <text>2 cob(II)alamin + reduced [electron-transfer flavoprotein] + 2 ATP = 2 adenosylcob(III)alamin + 2 triphosphate + oxidized [electron-transfer flavoprotein] + 3 H(+)</text>
        <dbReference type="Rhea" id="RHEA:28671"/>
        <dbReference type="Rhea" id="RHEA-COMP:10685"/>
        <dbReference type="Rhea" id="RHEA-COMP:10686"/>
        <dbReference type="ChEBI" id="CHEBI:15378"/>
        <dbReference type="ChEBI" id="CHEBI:16304"/>
        <dbReference type="ChEBI" id="CHEBI:18036"/>
        <dbReference type="ChEBI" id="CHEBI:18408"/>
        <dbReference type="ChEBI" id="CHEBI:30616"/>
        <dbReference type="ChEBI" id="CHEBI:57692"/>
        <dbReference type="ChEBI" id="CHEBI:58307"/>
        <dbReference type="EC" id="2.5.1.17"/>
    </reaction>
</comment>
<keyword evidence="18" id="KW-1185">Reference proteome</keyword>
<comment type="catalytic activity">
    <reaction evidence="12 14">
        <text>2 cob(II)yrinate a,c diamide + reduced [electron-transfer flavoprotein] + 2 ATP = 2 adenosylcob(III)yrinate a,c-diamide + 2 triphosphate + oxidized [electron-transfer flavoprotein] + 3 H(+)</text>
        <dbReference type="Rhea" id="RHEA:11528"/>
        <dbReference type="Rhea" id="RHEA-COMP:10685"/>
        <dbReference type="Rhea" id="RHEA-COMP:10686"/>
        <dbReference type="ChEBI" id="CHEBI:15378"/>
        <dbReference type="ChEBI" id="CHEBI:18036"/>
        <dbReference type="ChEBI" id="CHEBI:30616"/>
        <dbReference type="ChEBI" id="CHEBI:57692"/>
        <dbReference type="ChEBI" id="CHEBI:58307"/>
        <dbReference type="ChEBI" id="CHEBI:58503"/>
        <dbReference type="ChEBI" id="CHEBI:58537"/>
        <dbReference type="EC" id="2.5.1.17"/>
    </reaction>
</comment>
<keyword evidence="6 14" id="KW-0808">Transferase</keyword>